<evidence type="ECO:0000313" key="2">
    <source>
        <dbReference type="EMBL" id="RNA13436.1"/>
    </source>
</evidence>
<comment type="caution">
    <text evidence="2">The sequence shown here is derived from an EMBL/GenBank/DDBJ whole genome shotgun (WGS) entry which is preliminary data.</text>
</comment>
<dbReference type="EMBL" id="REGN01005419">
    <property type="protein sequence ID" value="RNA13436.1"/>
    <property type="molecule type" value="Genomic_DNA"/>
</dbReference>
<name>A0A3M7QPV1_BRAPC</name>
<reference evidence="2 3" key="1">
    <citation type="journal article" date="2018" name="Sci. Rep.">
        <title>Genomic signatures of local adaptation to the degree of environmental predictability in rotifers.</title>
        <authorList>
            <person name="Franch-Gras L."/>
            <person name="Hahn C."/>
            <person name="Garcia-Roger E.M."/>
            <person name="Carmona M.J."/>
            <person name="Serra M."/>
            <person name="Gomez A."/>
        </authorList>
    </citation>
    <scope>NUCLEOTIDE SEQUENCE [LARGE SCALE GENOMIC DNA]</scope>
    <source>
        <strain evidence="2">HYR1</strain>
    </source>
</reference>
<evidence type="ECO:0000313" key="3">
    <source>
        <dbReference type="Proteomes" id="UP000276133"/>
    </source>
</evidence>
<organism evidence="2 3">
    <name type="scientific">Brachionus plicatilis</name>
    <name type="common">Marine rotifer</name>
    <name type="synonym">Brachionus muelleri</name>
    <dbReference type="NCBI Taxonomy" id="10195"/>
    <lineage>
        <taxon>Eukaryota</taxon>
        <taxon>Metazoa</taxon>
        <taxon>Spiralia</taxon>
        <taxon>Gnathifera</taxon>
        <taxon>Rotifera</taxon>
        <taxon>Eurotatoria</taxon>
        <taxon>Monogononta</taxon>
        <taxon>Pseudotrocha</taxon>
        <taxon>Ploima</taxon>
        <taxon>Brachionidae</taxon>
        <taxon>Brachionus</taxon>
    </lineage>
</organism>
<feature type="non-terminal residue" evidence="2">
    <location>
        <position position="1"/>
    </location>
</feature>
<accession>A0A3M7QPV1</accession>
<feature type="compositionally biased region" description="Basic residues" evidence="1">
    <location>
        <begin position="64"/>
        <end position="79"/>
    </location>
</feature>
<sequence length="89" mass="10105">FFKIYIIDLKTGADKFVSLWKSFWLKISLVGYGSTTPNEVKKPRISDSREGCFKALEQEEAKNAKRAKKGTGRGRGRPRKLVESKLTPD</sequence>
<proteinExistence type="predicted"/>
<gene>
    <name evidence="2" type="ORF">BpHYR1_039281</name>
</gene>
<keyword evidence="3" id="KW-1185">Reference proteome</keyword>
<dbReference type="Proteomes" id="UP000276133">
    <property type="component" value="Unassembled WGS sequence"/>
</dbReference>
<protein>
    <submittedName>
        <fullName evidence="2">Uncharacterized protein</fullName>
    </submittedName>
</protein>
<feature type="region of interest" description="Disordered" evidence="1">
    <location>
        <begin position="60"/>
        <end position="89"/>
    </location>
</feature>
<evidence type="ECO:0000256" key="1">
    <source>
        <dbReference type="SAM" id="MobiDB-lite"/>
    </source>
</evidence>
<dbReference type="AlphaFoldDB" id="A0A3M7QPV1"/>
<feature type="compositionally biased region" description="Basic and acidic residues" evidence="1">
    <location>
        <begin position="80"/>
        <end position="89"/>
    </location>
</feature>